<feature type="transmembrane region" description="Helical" evidence="12">
    <location>
        <begin position="164"/>
        <end position="184"/>
    </location>
</feature>
<dbReference type="SMART" id="SM00304">
    <property type="entry name" value="HAMP"/>
    <property type="match status" value="1"/>
</dbReference>
<dbReference type="InterPro" id="IPR005467">
    <property type="entry name" value="His_kinase_dom"/>
</dbReference>
<evidence type="ECO:0000256" key="11">
    <source>
        <dbReference type="ARBA" id="ARBA00023136"/>
    </source>
</evidence>
<dbReference type="Pfam" id="PF16736">
    <property type="entry name" value="sCache_like"/>
    <property type="match status" value="1"/>
</dbReference>
<gene>
    <name evidence="16" type="ORF">J2S13_001372</name>
</gene>
<sequence length="590" mass="67524">MMKFRTRLILPLISLIVLVLISLGLLLGQLFKSYYLSTFSDRLHKETKVIAEQINANGGLSNVKEKLLKHWSRTLKVHITLVNEKDAIIYDSGETVHTDFEAHEQVVDEIIRKSSFPKRLKEPILADDVQYYLEPVKSSSSDGKEGLLIVSTEIDELTYIYKQIWVILLISFGLSLLLIILLGAKITNRYTKPIEAATEVAMELAKGNYRARIHESPPDEIGTLNTSINILARNLQELFQSQEVHQNRLMTLVENMGSGLLLIDDRGFVLMINKAYRELFRVSEKNILTKRYHEALEHPEIIEIVEQVFMTEQKVRKELILPLAIERRQFEIHGVPIIGTNDDWKGILIVFHDITELKKLESMRKDFVANVSHELKTPITSIRGFTETLLDGAIHDQEALISFLQIILKESERMQTLIKDLLDLSKIEQNGFELNIEHVYLRPIILDIIDTLNNQMEEKNITYTMKVDSHLYVEGDPYRLNQVFMNLINNAIVYTQSGGKINIDAHESEKEIIVNVKDNGIGISPEEIPRIFERFYRVDKARSRNSGGTGLGLAIVKHIIEAHGGIIIVTSEVDKGTTFTIKFKKHRNNK</sequence>
<dbReference type="Pfam" id="PF00512">
    <property type="entry name" value="HisKA"/>
    <property type="match status" value="1"/>
</dbReference>
<comment type="caution">
    <text evidence="16">The sequence shown here is derived from an EMBL/GenBank/DDBJ whole genome shotgun (WGS) entry which is preliminary data.</text>
</comment>
<dbReference type="InterPro" id="IPR003594">
    <property type="entry name" value="HATPase_dom"/>
</dbReference>
<name>A0AAJ1SY81_9BACI</name>
<reference evidence="16" key="1">
    <citation type="submission" date="2023-07" db="EMBL/GenBank/DDBJ databases">
        <title>Genomic Encyclopedia of Type Strains, Phase IV (KMG-IV): sequencing the most valuable type-strain genomes for metagenomic binning, comparative biology and taxonomic classification.</title>
        <authorList>
            <person name="Goeker M."/>
        </authorList>
    </citation>
    <scope>NUCLEOTIDE SEQUENCE</scope>
    <source>
        <strain evidence="16">DSM 23947</strain>
    </source>
</reference>
<dbReference type="PROSITE" id="PS50112">
    <property type="entry name" value="PAS"/>
    <property type="match status" value="1"/>
</dbReference>
<dbReference type="SUPFAM" id="SSF158472">
    <property type="entry name" value="HAMP domain-like"/>
    <property type="match status" value="1"/>
</dbReference>
<dbReference type="NCBIfam" id="NF046044">
    <property type="entry name" value="PnpS"/>
    <property type="match status" value="1"/>
</dbReference>
<dbReference type="FunFam" id="1.10.287.130:FF:000001">
    <property type="entry name" value="Two-component sensor histidine kinase"/>
    <property type="match status" value="1"/>
</dbReference>
<dbReference type="CDD" id="cd06225">
    <property type="entry name" value="HAMP"/>
    <property type="match status" value="1"/>
</dbReference>
<keyword evidence="12" id="KW-0812">Transmembrane</keyword>
<accession>A0AAJ1SY81</accession>
<feature type="domain" description="HAMP" evidence="15">
    <location>
        <begin position="188"/>
        <end position="240"/>
    </location>
</feature>
<evidence type="ECO:0000256" key="10">
    <source>
        <dbReference type="ARBA" id="ARBA00023012"/>
    </source>
</evidence>
<proteinExistence type="predicted"/>
<dbReference type="EC" id="2.7.13.3" evidence="3"/>
<evidence type="ECO:0000313" key="17">
    <source>
        <dbReference type="Proteomes" id="UP001237207"/>
    </source>
</evidence>
<evidence type="ECO:0000256" key="4">
    <source>
        <dbReference type="ARBA" id="ARBA00022475"/>
    </source>
</evidence>
<dbReference type="CDD" id="cd00075">
    <property type="entry name" value="HATPase"/>
    <property type="match status" value="1"/>
</dbReference>
<dbReference type="GO" id="GO:0006355">
    <property type="term" value="P:regulation of DNA-templated transcription"/>
    <property type="evidence" value="ECO:0007669"/>
    <property type="project" value="InterPro"/>
</dbReference>
<dbReference type="AlphaFoldDB" id="A0AAJ1SY81"/>
<keyword evidence="10" id="KW-0902">Two-component regulatory system</keyword>
<dbReference type="Gene3D" id="3.30.450.20">
    <property type="entry name" value="PAS domain"/>
    <property type="match status" value="2"/>
</dbReference>
<dbReference type="GO" id="GO:0005886">
    <property type="term" value="C:plasma membrane"/>
    <property type="evidence" value="ECO:0007669"/>
    <property type="project" value="UniProtKB-SubCell"/>
</dbReference>
<dbReference type="SUPFAM" id="SSF55785">
    <property type="entry name" value="PYP-like sensor domain (PAS domain)"/>
    <property type="match status" value="1"/>
</dbReference>
<evidence type="ECO:0000259" key="13">
    <source>
        <dbReference type="PROSITE" id="PS50109"/>
    </source>
</evidence>
<protein>
    <recommendedName>
        <fullName evidence="3">histidine kinase</fullName>
        <ecNumber evidence="3">2.7.13.3</ecNumber>
    </recommendedName>
</protein>
<dbReference type="SMART" id="SM00388">
    <property type="entry name" value="HisKA"/>
    <property type="match status" value="1"/>
</dbReference>
<keyword evidence="17" id="KW-1185">Reference proteome</keyword>
<dbReference type="EMBL" id="JAUSUC010000013">
    <property type="protein sequence ID" value="MDQ0214973.1"/>
    <property type="molecule type" value="Genomic_DNA"/>
</dbReference>
<keyword evidence="4" id="KW-1003">Cell membrane</keyword>
<keyword evidence="9" id="KW-0067">ATP-binding</keyword>
<keyword evidence="8 16" id="KW-0418">Kinase</keyword>
<keyword evidence="6 16" id="KW-0808">Transferase</keyword>
<dbReference type="PROSITE" id="PS50109">
    <property type="entry name" value="HIS_KIN"/>
    <property type="match status" value="1"/>
</dbReference>
<dbReference type="InterPro" id="IPR013767">
    <property type="entry name" value="PAS_fold"/>
</dbReference>
<dbReference type="InterPro" id="IPR036890">
    <property type="entry name" value="HATPase_C_sf"/>
</dbReference>
<dbReference type="InterPro" id="IPR004358">
    <property type="entry name" value="Sig_transdc_His_kin-like_C"/>
</dbReference>
<evidence type="ECO:0000256" key="7">
    <source>
        <dbReference type="ARBA" id="ARBA00022741"/>
    </source>
</evidence>
<dbReference type="PANTHER" id="PTHR45453">
    <property type="entry name" value="PHOSPHATE REGULON SENSOR PROTEIN PHOR"/>
    <property type="match status" value="1"/>
</dbReference>
<dbReference type="PANTHER" id="PTHR45453:SF1">
    <property type="entry name" value="PHOSPHATE REGULON SENSOR PROTEIN PHOR"/>
    <property type="match status" value="1"/>
</dbReference>
<dbReference type="Pfam" id="PF00989">
    <property type="entry name" value="PAS"/>
    <property type="match status" value="1"/>
</dbReference>
<dbReference type="Gene3D" id="1.10.287.130">
    <property type="match status" value="1"/>
</dbReference>
<dbReference type="RefSeq" id="WP_307256970.1">
    <property type="nucleotide sequence ID" value="NZ_JAUSUC010000013.1"/>
</dbReference>
<evidence type="ECO:0000313" key="16">
    <source>
        <dbReference type="EMBL" id="MDQ0214973.1"/>
    </source>
</evidence>
<dbReference type="FunFam" id="3.30.565.10:FF:000006">
    <property type="entry name" value="Sensor histidine kinase WalK"/>
    <property type="match status" value="1"/>
</dbReference>
<dbReference type="Pfam" id="PF02518">
    <property type="entry name" value="HATPase_c"/>
    <property type="match status" value="1"/>
</dbReference>
<evidence type="ECO:0000256" key="1">
    <source>
        <dbReference type="ARBA" id="ARBA00000085"/>
    </source>
</evidence>
<dbReference type="SMART" id="SM00091">
    <property type="entry name" value="PAS"/>
    <property type="match status" value="1"/>
</dbReference>
<evidence type="ECO:0000256" key="9">
    <source>
        <dbReference type="ARBA" id="ARBA00022840"/>
    </source>
</evidence>
<dbReference type="NCBIfam" id="TIGR00229">
    <property type="entry name" value="sensory_box"/>
    <property type="match status" value="1"/>
</dbReference>
<dbReference type="GO" id="GO:0000155">
    <property type="term" value="F:phosphorelay sensor kinase activity"/>
    <property type="evidence" value="ECO:0007669"/>
    <property type="project" value="InterPro"/>
</dbReference>
<dbReference type="Pfam" id="PF00672">
    <property type="entry name" value="HAMP"/>
    <property type="match status" value="1"/>
</dbReference>
<dbReference type="Gene3D" id="3.30.565.10">
    <property type="entry name" value="Histidine kinase-like ATPase, C-terminal domain"/>
    <property type="match status" value="1"/>
</dbReference>
<keyword evidence="12" id="KW-1133">Transmembrane helix</keyword>
<dbReference type="GO" id="GO:0005524">
    <property type="term" value="F:ATP binding"/>
    <property type="evidence" value="ECO:0007669"/>
    <property type="project" value="UniProtKB-KW"/>
</dbReference>
<dbReference type="InterPro" id="IPR035965">
    <property type="entry name" value="PAS-like_dom_sf"/>
</dbReference>
<evidence type="ECO:0000256" key="3">
    <source>
        <dbReference type="ARBA" id="ARBA00012438"/>
    </source>
</evidence>
<keyword evidence="7" id="KW-0547">Nucleotide-binding</keyword>
<dbReference type="PRINTS" id="PR00344">
    <property type="entry name" value="BCTRLSENSOR"/>
</dbReference>
<dbReference type="CDD" id="cd00082">
    <property type="entry name" value="HisKA"/>
    <property type="match status" value="1"/>
</dbReference>
<dbReference type="CDD" id="cd00130">
    <property type="entry name" value="PAS"/>
    <property type="match status" value="1"/>
</dbReference>
<dbReference type="InterPro" id="IPR003660">
    <property type="entry name" value="HAMP_dom"/>
</dbReference>
<evidence type="ECO:0000256" key="5">
    <source>
        <dbReference type="ARBA" id="ARBA00022553"/>
    </source>
</evidence>
<comment type="catalytic activity">
    <reaction evidence="1">
        <text>ATP + protein L-histidine = ADP + protein N-phospho-L-histidine.</text>
        <dbReference type="EC" id="2.7.13.3"/>
    </reaction>
</comment>
<evidence type="ECO:0000256" key="12">
    <source>
        <dbReference type="SAM" id="Phobius"/>
    </source>
</evidence>
<keyword evidence="11 12" id="KW-0472">Membrane</keyword>
<dbReference type="InterPro" id="IPR036097">
    <property type="entry name" value="HisK_dim/P_sf"/>
</dbReference>
<feature type="domain" description="Histidine kinase" evidence="13">
    <location>
        <begin position="370"/>
        <end position="587"/>
    </location>
</feature>
<evidence type="ECO:0000259" key="15">
    <source>
        <dbReference type="PROSITE" id="PS50885"/>
    </source>
</evidence>
<dbReference type="Gene3D" id="6.10.340.10">
    <property type="match status" value="1"/>
</dbReference>
<dbReference type="GO" id="GO:0004721">
    <property type="term" value="F:phosphoprotein phosphatase activity"/>
    <property type="evidence" value="ECO:0007669"/>
    <property type="project" value="TreeGrafter"/>
</dbReference>
<dbReference type="InterPro" id="IPR031967">
    <property type="entry name" value="PhoR_single_Cache-like_dom"/>
</dbReference>
<dbReference type="PROSITE" id="PS50885">
    <property type="entry name" value="HAMP"/>
    <property type="match status" value="1"/>
</dbReference>
<dbReference type="InterPro" id="IPR050351">
    <property type="entry name" value="BphY/WalK/GraS-like"/>
</dbReference>
<dbReference type="SUPFAM" id="SSF55874">
    <property type="entry name" value="ATPase domain of HSP90 chaperone/DNA topoisomerase II/histidine kinase"/>
    <property type="match status" value="1"/>
</dbReference>
<evidence type="ECO:0000256" key="6">
    <source>
        <dbReference type="ARBA" id="ARBA00022679"/>
    </source>
</evidence>
<organism evidence="16 17">
    <name type="scientific">Oikeobacillus pervagus</name>
    <dbReference type="NCBI Taxonomy" id="1325931"/>
    <lineage>
        <taxon>Bacteria</taxon>
        <taxon>Bacillati</taxon>
        <taxon>Bacillota</taxon>
        <taxon>Bacilli</taxon>
        <taxon>Bacillales</taxon>
        <taxon>Bacillaceae</taxon>
        <taxon>Oikeobacillus</taxon>
    </lineage>
</organism>
<dbReference type="SMART" id="SM00387">
    <property type="entry name" value="HATPase_c"/>
    <property type="match status" value="1"/>
</dbReference>
<evidence type="ECO:0000256" key="2">
    <source>
        <dbReference type="ARBA" id="ARBA00004651"/>
    </source>
</evidence>
<evidence type="ECO:0000256" key="8">
    <source>
        <dbReference type="ARBA" id="ARBA00022777"/>
    </source>
</evidence>
<evidence type="ECO:0000259" key="14">
    <source>
        <dbReference type="PROSITE" id="PS50112"/>
    </source>
</evidence>
<feature type="domain" description="PAS" evidence="14">
    <location>
        <begin position="245"/>
        <end position="318"/>
    </location>
</feature>
<dbReference type="InterPro" id="IPR003661">
    <property type="entry name" value="HisK_dim/P_dom"/>
</dbReference>
<comment type="subcellular location">
    <subcellularLocation>
        <location evidence="2">Cell membrane</location>
        <topology evidence="2">Multi-pass membrane protein</topology>
    </subcellularLocation>
</comment>
<dbReference type="Proteomes" id="UP001237207">
    <property type="component" value="Unassembled WGS sequence"/>
</dbReference>
<dbReference type="SUPFAM" id="SSF47384">
    <property type="entry name" value="Homodimeric domain of signal transducing histidine kinase"/>
    <property type="match status" value="1"/>
</dbReference>
<dbReference type="GO" id="GO:0016036">
    <property type="term" value="P:cellular response to phosphate starvation"/>
    <property type="evidence" value="ECO:0007669"/>
    <property type="project" value="TreeGrafter"/>
</dbReference>
<dbReference type="InterPro" id="IPR000014">
    <property type="entry name" value="PAS"/>
</dbReference>
<keyword evidence="5" id="KW-0597">Phosphoprotein</keyword>